<dbReference type="SUPFAM" id="SSF51905">
    <property type="entry name" value="FAD/NAD(P)-binding domain"/>
    <property type="match status" value="1"/>
</dbReference>
<evidence type="ECO:0000313" key="3">
    <source>
        <dbReference type="Proteomes" id="UP000001052"/>
    </source>
</evidence>
<dbReference type="InterPro" id="IPR036188">
    <property type="entry name" value="FAD/NAD-bd_sf"/>
</dbReference>
<proteinExistence type="predicted"/>
<dbReference type="AlphaFoldDB" id="C8X2V2"/>
<dbReference type="EMBL" id="CP001734">
    <property type="protein sequence ID" value="ACV68749.1"/>
    <property type="molecule type" value="Genomic_DNA"/>
</dbReference>
<dbReference type="eggNOG" id="COG0644">
    <property type="taxonomic scope" value="Bacteria"/>
</dbReference>
<evidence type="ECO:0000259" key="1">
    <source>
        <dbReference type="Pfam" id="PF01494"/>
    </source>
</evidence>
<dbReference type="PANTHER" id="PTHR42685">
    <property type="entry name" value="GERANYLGERANYL DIPHOSPHATE REDUCTASE"/>
    <property type="match status" value="1"/>
</dbReference>
<dbReference type="InterPro" id="IPR002938">
    <property type="entry name" value="FAD-bd"/>
</dbReference>
<dbReference type="Pfam" id="PF01494">
    <property type="entry name" value="FAD_binding_3"/>
    <property type="match status" value="1"/>
</dbReference>
<dbReference type="InterPro" id="IPR011777">
    <property type="entry name" value="Geranylgeranyl_Rdtase_fam"/>
</dbReference>
<protein>
    <submittedName>
        <fullName evidence="2">Geranylgeranyl reductase</fullName>
    </submittedName>
</protein>
<dbReference type="GO" id="GO:0016628">
    <property type="term" value="F:oxidoreductase activity, acting on the CH-CH group of donors, NAD or NADP as acceptor"/>
    <property type="evidence" value="ECO:0007669"/>
    <property type="project" value="InterPro"/>
</dbReference>
<dbReference type="NCBIfam" id="TIGR02032">
    <property type="entry name" value="GG-red-SF"/>
    <property type="match status" value="1"/>
</dbReference>
<dbReference type="RefSeq" id="WP_015751896.1">
    <property type="nucleotide sequence ID" value="NC_013223.1"/>
</dbReference>
<evidence type="ECO:0000313" key="2">
    <source>
        <dbReference type="EMBL" id="ACV68749.1"/>
    </source>
</evidence>
<dbReference type="STRING" id="485915.Dret_1462"/>
<dbReference type="OrthoDB" id="9799983at2"/>
<feature type="domain" description="FAD-binding" evidence="1">
    <location>
        <begin position="4"/>
        <end position="170"/>
    </location>
</feature>
<dbReference type="KEGG" id="drt:Dret_1462"/>
<dbReference type="Gene3D" id="3.50.50.60">
    <property type="entry name" value="FAD/NAD(P)-binding domain"/>
    <property type="match status" value="1"/>
</dbReference>
<name>C8X2V2_DESRD</name>
<dbReference type="GO" id="GO:0071949">
    <property type="term" value="F:FAD binding"/>
    <property type="evidence" value="ECO:0007669"/>
    <property type="project" value="InterPro"/>
</dbReference>
<dbReference type="InterPro" id="IPR050407">
    <property type="entry name" value="Geranylgeranyl_reductase"/>
</dbReference>
<dbReference type="Proteomes" id="UP000001052">
    <property type="component" value="Chromosome"/>
</dbReference>
<organism evidence="2 3">
    <name type="scientific">Desulfohalobium retbaense (strain ATCC 49708 / DSM 5692 / JCM 16813 / HR100)</name>
    <dbReference type="NCBI Taxonomy" id="485915"/>
    <lineage>
        <taxon>Bacteria</taxon>
        <taxon>Pseudomonadati</taxon>
        <taxon>Thermodesulfobacteriota</taxon>
        <taxon>Desulfovibrionia</taxon>
        <taxon>Desulfovibrionales</taxon>
        <taxon>Desulfohalobiaceae</taxon>
        <taxon>Desulfohalobium</taxon>
    </lineage>
</organism>
<reference evidence="3" key="1">
    <citation type="submission" date="2009-09" db="EMBL/GenBank/DDBJ databases">
        <title>The complete chromosome of Desulfohalobium retbaense DSM 5692.</title>
        <authorList>
            <consortium name="US DOE Joint Genome Institute (JGI-PGF)"/>
            <person name="Lucas S."/>
            <person name="Copeland A."/>
            <person name="Lapidus A."/>
            <person name="Glavina del Rio T."/>
            <person name="Dalin E."/>
            <person name="Tice H."/>
            <person name="Bruce D."/>
            <person name="Goodwin L."/>
            <person name="Pitluck S."/>
            <person name="Kyrpides N."/>
            <person name="Mavromatis K."/>
            <person name="Ivanova N."/>
            <person name="Mikhailova N."/>
            <person name="Munk A.C."/>
            <person name="Brettin T."/>
            <person name="Detter J.C."/>
            <person name="Han C."/>
            <person name="Tapia R."/>
            <person name="Larimer F."/>
            <person name="Land M."/>
            <person name="Hauser L."/>
            <person name="Markowitz V."/>
            <person name="Cheng J.-F."/>
            <person name="Hugenholtz P."/>
            <person name="Woyke T."/>
            <person name="Wu D."/>
            <person name="Spring S."/>
            <person name="Klenk H.-P."/>
            <person name="Eisen J.A."/>
        </authorList>
    </citation>
    <scope>NUCLEOTIDE SEQUENCE [LARGE SCALE GENOMIC DNA]</scope>
    <source>
        <strain evidence="3">DSM 5692</strain>
    </source>
</reference>
<dbReference type="PRINTS" id="PR00420">
    <property type="entry name" value="RNGMNOXGNASE"/>
</dbReference>
<reference evidence="2 3" key="2">
    <citation type="journal article" date="2010" name="Stand. Genomic Sci.">
        <title>Complete genome sequence of Desulfohalobium retbaense type strain (HR(100)).</title>
        <authorList>
            <person name="Spring S."/>
            <person name="Nolan M."/>
            <person name="Lapidus A."/>
            <person name="Glavina Del Rio T."/>
            <person name="Copeland A."/>
            <person name="Tice H."/>
            <person name="Cheng J.F."/>
            <person name="Lucas S."/>
            <person name="Land M."/>
            <person name="Chen F."/>
            <person name="Bruce D."/>
            <person name="Goodwin L."/>
            <person name="Pitluck S."/>
            <person name="Ivanova N."/>
            <person name="Mavromatis K."/>
            <person name="Mikhailova N."/>
            <person name="Pati A."/>
            <person name="Chen A."/>
            <person name="Palaniappan K."/>
            <person name="Hauser L."/>
            <person name="Chang Y.J."/>
            <person name="Jeffries C.D."/>
            <person name="Munk C."/>
            <person name="Kiss H."/>
            <person name="Chain P."/>
            <person name="Han C."/>
            <person name="Brettin T."/>
            <person name="Detter J.C."/>
            <person name="Schuler E."/>
            <person name="Goker M."/>
            <person name="Rohde M."/>
            <person name="Bristow J."/>
            <person name="Eisen J.A."/>
            <person name="Markowitz V."/>
            <person name="Hugenholtz P."/>
            <person name="Kyrpides N.C."/>
            <person name="Klenk H.P."/>
        </authorList>
    </citation>
    <scope>NUCLEOTIDE SEQUENCE [LARGE SCALE GENOMIC DNA]</scope>
    <source>
        <strain evidence="2 3">DSM 5692</strain>
    </source>
</reference>
<gene>
    <name evidence="2" type="ordered locus">Dret_1462</name>
</gene>
<sequence>MHRFDAIVVGGGPSGCAAAKGIADAGGEVLLLDKAAFPRPKLCAGVITAKTVAVVERVFGLDTASLHACGALKAATPRYRVVTRQRVLLEDSAPDPFRLVERRSFDHLLLQRAAAAGARCVTETPVTGIDPRRGEVKTAAGETFQARVVIGADGVHSRVRRHLTPRVQARRYWRQRLAHCVEIVAPLQDLTHSHTSLGLHLGYVRHGYAWNFPRGEDIILGMCALPCRGERLDHAFQEFLGDIGYVGAAPFKGHPLPYGNFLDTPVQDRVLLTGDAAGLADPLLGEGLYFALRSGELAAQAALSPEHGFFAYDKALHSEIYSDFCWAQRLRRTALFLLPVASGRLVAGLAQWARRPLEEMVHGYRRYSGRRVGAQGFGVAESKP</sequence>
<dbReference type="PANTHER" id="PTHR42685:SF22">
    <property type="entry name" value="CONDITIONED MEDIUM FACTOR RECEPTOR 1"/>
    <property type="match status" value="1"/>
</dbReference>
<keyword evidence="3" id="KW-1185">Reference proteome</keyword>
<accession>C8X2V2</accession>
<dbReference type="HOGENOM" id="CLU_024648_5_0_7"/>